<dbReference type="EMBL" id="JBGBPQ010000011">
    <property type="protein sequence ID" value="KAL1515241.1"/>
    <property type="molecule type" value="Genomic_DNA"/>
</dbReference>
<evidence type="ECO:0000313" key="6">
    <source>
        <dbReference type="EMBL" id="KAL1515241.1"/>
    </source>
</evidence>
<dbReference type="InterPro" id="IPR008733">
    <property type="entry name" value="PEX11"/>
</dbReference>
<dbReference type="GO" id="GO:0016559">
    <property type="term" value="P:peroxisome fission"/>
    <property type="evidence" value="ECO:0007669"/>
    <property type="project" value="InterPro"/>
</dbReference>
<comment type="subcellular location">
    <subcellularLocation>
        <location evidence="4">Peroxisome membrane</location>
    </subcellularLocation>
</comment>
<accession>A0AB34J9C2</accession>
<comment type="caution">
    <text evidence="6">The sequence shown here is derived from an EMBL/GenBank/DDBJ whole genome shotgun (WGS) entry which is preliminary data.</text>
</comment>
<reference evidence="6 7" key="1">
    <citation type="journal article" date="2024" name="Science">
        <title>Giant polyketide synthase enzymes in the biosynthesis of giant marine polyether toxins.</title>
        <authorList>
            <person name="Fallon T.R."/>
            <person name="Shende V.V."/>
            <person name="Wierzbicki I.H."/>
            <person name="Pendleton A.L."/>
            <person name="Watervoot N.F."/>
            <person name="Auber R.P."/>
            <person name="Gonzalez D.J."/>
            <person name="Wisecaver J.H."/>
            <person name="Moore B.S."/>
        </authorList>
    </citation>
    <scope>NUCLEOTIDE SEQUENCE [LARGE SCALE GENOMIC DNA]</scope>
    <source>
        <strain evidence="6 7">12B1</strain>
    </source>
</reference>
<evidence type="ECO:0000256" key="4">
    <source>
        <dbReference type="ARBA" id="ARBA00046271"/>
    </source>
</evidence>
<dbReference type="Pfam" id="PF05648">
    <property type="entry name" value="PEX11"/>
    <property type="match status" value="1"/>
</dbReference>
<feature type="region of interest" description="Disordered" evidence="5">
    <location>
        <begin position="1"/>
        <end position="22"/>
    </location>
</feature>
<dbReference type="Proteomes" id="UP001515480">
    <property type="component" value="Unassembled WGS sequence"/>
</dbReference>
<dbReference type="AlphaFoldDB" id="A0AB34J9C2"/>
<evidence type="ECO:0000256" key="5">
    <source>
        <dbReference type="SAM" id="MobiDB-lite"/>
    </source>
</evidence>
<keyword evidence="2" id="KW-0472">Membrane</keyword>
<evidence type="ECO:0000256" key="1">
    <source>
        <dbReference type="ARBA" id="ARBA00022593"/>
    </source>
</evidence>
<dbReference type="GO" id="GO:0005778">
    <property type="term" value="C:peroxisomal membrane"/>
    <property type="evidence" value="ECO:0007669"/>
    <property type="project" value="UniProtKB-SubCell"/>
</dbReference>
<evidence type="ECO:0000313" key="7">
    <source>
        <dbReference type="Proteomes" id="UP001515480"/>
    </source>
</evidence>
<evidence type="ECO:0008006" key="8">
    <source>
        <dbReference type="Google" id="ProtNLM"/>
    </source>
</evidence>
<gene>
    <name evidence="6" type="ORF">AB1Y20_001875</name>
</gene>
<keyword evidence="7" id="KW-1185">Reference proteome</keyword>
<organism evidence="6 7">
    <name type="scientific">Prymnesium parvum</name>
    <name type="common">Toxic golden alga</name>
    <dbReference type="NCBI Taxonomy" id="97485"/>
    <lineage>
        <taxon>Eukaryota</taxon>
        <taxon>Haptista</taxon>
        <taxon>Haptophyta</taxon>
        <taxon>Prymnesiophyceae</taxon>
        <taxon>Prymnesiales</taxon>
        <taxon>Prymnesiaceae</taxon>
        <taxon>Prymnesium</taxon>
    </lineage>
</organism>
<name>A0AB34J9C2_PRYPA</name>
<evidence type="ECO:0000256" key="3">
    <source>
        <dbReference type="ARBA" id="ARBA00023140"/>
    </source>
</evidence>
<keyword evidence="3" id="KW-0576">Peroxisome</keyword>
<proteinExistence type="predicted"/>
<evidence type="ECO:0000256" key="2">
    <source>
        <dbReference type="ARBA" id="ARBA00023136"/>
    </source>
</evidence>
<feature type="compositionally biased region" description="Polar residues" evidence="5">
    <location>
        <begin position="1"/>
        <end position="14"/>
    </location>
</feature>
<sequence length="247" mass="27232">MRLSPLYSTSSAGKGSTAMGQPPPFASANSEALLRLAQFALRLLASTQASSSVARKDLAALAAAIDSARMCFRSFGGFDSLHALQALEPRAASREPRQALTALQHVSMLLYHPLELRYWLQARMPSCSPSLRSSQLISALWLFWIACGGALAYLDLAEARRRLEELRARRTREESEEWREARAAAAAACRRLAKLTLDAALALHWTVEHPTWRLSDLQLGLVGTASSLLAVHASWICHAKTYRLKQH</sequence>
<dbReference type="PANTHER" id="PTHR12652">
    <property type="entry name" value="PEROXISOMAL BIOGENESIS FACTOR 11"/>
    <property type="match status" value="1"/>
</dbReference>
<protein>
    <recommendedName>
        <fullName evidence="8">Peroxisomal membrane protein 11C</fullName>
    </recommendedName>
</protein>
<keyword evidence="1" id="KW-0962">Peroxisome biogenesis</keyword>